<gene>
    <name evidence="1" type="ORF">ILUMI_19659</name>
</gene>
<dbReference type="OrthoDB" id="10065579at2759"/>
<name>A0A8K0G5A1_IGNLU</name>
<organism evidence="1 2">
    <name type="scientific">Ignelater luminosus</name>
    <name type="common">Cucubano</name>
    <name type="synonym">Pyrophorus luminosus</name>
    <dbReference type="NCBI Taxonomy" id="2038154"/>
    <lineage>
        <taxon>Eukaryota</taxon>
        <taxon>Metazoa</taxon>
        <taxon>Ecdysozoa</taxon>
        <taxon>Arthropoda</taxon>
        <taxon>Hexapoda</taxon>
        <taxon>Insecta</taxon>
        <taxon>Pterygota</taxon>
        <taxon>Neoptera</taxon>
        <taxon>Endopterygota</taxon>
        <taxon>Coleoptera</taxon>
        <taxon>Polyphaga</taxon>
        <taxon>Elateriformia</taxon>
        <taxon>Elateroidea</taxon>
        <taxon>Elateridae</taxon>
        <taxon>Agrypninae</taxon>
        <taxon>Pyrophorini</taxon>
        <taxon>Ignelater</taxon>
    </lineage>
</organism>
<feature type="non-terminal residue" evidence="1">
    <location>
        <position position="1"/>
    </location>
</feature>
<accession>A0A8K0G5A1</accession>
<evidence type="ECO:0000313" key="1">
    <source>
        <dbReference type="EMBL" id="KAF2886514.1"/>
    </source>
</evidence>
<evidence type="ECO:0000313" key="2">
    <source>
        <dbReference type="Proteomes" id="UP000801492"/>
    </source>
</evidence>
<dbReference type="Proteomes" id="UP000801492">
    <property type="component" value="Unassembled WGS sequence"/>
</dbReference>
<sequence length="74" mass="8405">FRECKREKNSLNDEPRIGRPAEAVCVENVGAVDRIIRERRNVTHREIQQEAGIGSAALNIICLQHLKIRKLANS</sequence>
<keyword evidence="2" id="KW-1185">Reference proteome</keyword>
<reference evidence="1" key="1">
    <citation type="submission" date="2019-08" db="EMBL/GenBank/DDBJ databases">
        <title>The genome of the North American firefly Photinus pyralis.</title>
        <authorList>
            <consortium name="Photinus pyralis genome working group"/>
            <person name="Fallon T.R."/>
            <person name="Sander Lower S.E."/>
            <person name="Weng J.-K."/>
        </authorList>
    </citation>
    <scope>NUCLEOTIDE SEQUENCE</scope>
    <source>
        <strain evidence="1">TRF0915ILg1</strain>
        <tissue evidence="1">Whole body</tissue>
    </source>
</reference>
<dbReference type="EMBL" id="VTPC01087436">
    <property type="protein sequence ID" value="KAF2886514.1"/>
    <property type="molecule type" value="Genomic_DNA"/>
</dbReference>
<comment type="caution">
    <text evidence="1">The sequence shown here is derived from an EMBL/GenBank/DDBJ whole genome shotgun (WGS) entry which is preliminary data.</text>
</comment>
<dbReference type="AlphaFoldDB" id="A0A8K0G5A1"/>
<proteinExistence type="predicted"/>
<protein>
    <submittedName>
        <fullName evidence="1">Uncharacterized protein</fullName>
    </submittedName>
</protein>